<feature type="DNA-binding region" description="NDT80" evidence="2">
    <location>
        <begin position="2"/>
        <end position="238"/>
    </location>
</feature>
<comment type="caution">
    <text evidence="5">The sequence shown here is derived from an EMBL/GenBank/DDBJ whole genome shotgun (WGS) entry which is preliminary data.</text>
</comment>
<feature type="compositionally biased region" description="Polar residues" evidence="3">
    <location>
        <begin position="229"/>
        <end position="238"/>
    </location>
</feature>
<keyword evidence="6" id="KW-1185">Reference proteome</keyword>
<dbReference type="GO" id="GO:0003700">
    <property type="term" value="F:DNA-binding transcription factor activity"/>
    <property type="evidence" value="ECO:0007669"/>
    <property type="project" value="UniProtKB-UniRule"/>
</dbReference>
<dbReference type="RefSeq" id="XP_034014319.1">
    <property type="nucleotide sequence ID" value="XM_034158924.1"/>
</dbReference>
<evidence type="ECO:0000313" key="6">
    <source>
        <dbReference type="Proteomes" id="UP000449547"/>
    </source>
</evidence>
<dbReference type="GO" id="GO:0003677">
    <property type="term" value="F:DNA binding"/>
    <property type="evidence" value="ECO:0007669"/>
    <property type="project" value="UniProtKB-KW"/>
</dbReference>
<dbReference type="PANTHER" id="PTHR35144">
    <property type="entry name" value="MEIOSIS-SPECIFIC TRANSCRIPTION FACTOR NDT80"/>
    <property type="match status" value="1"/>
</dbReference>
<dbReference type="InterPro" id="IPR037141">
    <property type="entry name" value="NDT80_DNA-bd_dom_sf"/>
</dbReference>
<dbReference type="PANTHER" id="PTHR35144:SF2">
    <property type="entry name" value="MEIOSIS-SPECIFIC TRANSCRIPTION FACTOR NDT80"/>
    <property type="match status" value="1"/>
</dbReference>
<dbReference type="EMBL" id="SWFT01000027">
    <property type="protein sequence ID" value="KAA8906968.1"/>
    <property type="molecule type" value="Genomic_DNA"/>
</dbReference>
<dbReference type="GO" id="GO:0051321">
    <property type="term" value="P:meiotic cell cycle"/>
    <property type="evidence" value="ECO:0007669"/>
    <property type="project" value="TreeGrafter"/>
</dbReference>
<organism evidence="5 6">
    <name type="scientific">Diutina rugosa</name>
    <name type="common">Yeast</name>
    <name type="synonym">Candida rugosa</name>
    <dbReference type="NCBI Taxonomy" id="5481"/>
    <lineage>
        <taxon>Eukaryota</taxon>
        <taxon>Fungi</taxon>
        <taxon>Dikarya</taxon>
        <taxon>Ascomycota</taxon>
        <taxon>Saccharomycotina</taxon>
        <taxon>Pichiomycetes</taxon>
        <taxon>Debaryomycetaceae</taxon>
        <taxon>Diutina</taxon>
    </lineage>
</organism>
<dbReference type="Gene3D" id="2.60.40.1390">
    <property type="entry name" value="NDT80 DNA-binding domain"/>
    <property type="match status" value="1"/>
</dbReference>
<reference evidence="5 6" key="1">
    <citation type="submission" date="2019-07" db="EMBL/GenBank/DDBJ databases">
        <title>Genome assembly of two rare yeast pathogens: Diutina rugosa and Trichomonascus ciferrii.</title>
        <authorList>
            <person name="Mixao V."/>
            <person name="Saus E."/>
            <person name="Hansen A."/>
            <person name="Lass-Flor C."/>
            <person name="Gabaldon T."/>
        </authorList>
    </citation>
    <scope>NUCLEOTIDE SEQUENCE [LARGE SCALE GENOMIC DNA]</scope>
    <source>
        <strain evidence="5 6">CBS 613</strain>
    </source>
</reference>
<keyword evidence="1 2" id="KW-0238">DNA-binding</keyword>
<evidence type="ECO:0000259" key="4">
    <source>
        <dbReference type="PROSITE" id="PS51517"/>
    </source>
</evidence>
<evidence type="ECO:0000256" key="2">
    <source>
        <dbReference type="PROSITE-ProRule" id="PRU00850"/>
    </source>
</evidence>
<sequence>MSRATKLLSIPSLLPPAGTINSPLPDLVSSFNCGGPGFGPTCQLIHLHDALGRPIIPTISPRVDQGVDKLPTGWTAYRRNYLSLSAAYSFENAIKGDSYIDNQKVKQFLIHLRLHSFDDDSVQFPLAIVSRDRDKRYKLVPVPVGSGQLNDPSDLKQRVTKTISPEIVKAKQGEFVRYTRLQVDSSSWSSPVRYKQGTQLVVELWAVTETEEKFMVAFSESDKILFTSTSRNSIQSPEGSPCRRRKRTLDDSYSKPKRLCLESDWFRAPDEPTTENLASEEQDWFVLPESSVIAIEDPIYLVGSPEKYCAEGTQLPGMFDRQQGYLDPPMTPNPTHLFSPFATSTPNNALHSTYPGYEYWEEIPMALFDDCGQSDSPSK</sequence>
<dbReference type="VEuPathDB" id="FungiDB:DIURU_000652"/>
<protein>
    <recommendedName>
        <fullName evidence="4">NDT80 domain-containing protein</fullName>
    </recommendedName>
</protein>
<dbReference type="GeneID" id="54779305"/>
<dbReference type="PROSITE" id="PS51517">
    <property type="entry name" value="NDT80"/>
    <property type="match status" value="1"/>
</dbReference>
<dbReference type="SUPFAM" id="SSF49417">
    <property type="entry name" value="p53-like transcription factors"/>
    <property type="match status" value="1"/>
</dbReference>
<dbReference type="InterPro" id="IPR052605">
    <property type="entry name" value="Fungal_trans_regulator"/>
</dbReference>
<evidence type="ECO:0000256" key="3">
    <source>
        <dbReference type="SAM" id="MobiDB-lite"/>
    </source>
</evidence>
<dbReference type="Proteomes" id="UP000449547">
    <property type="component" value="Unassembled WGS sequence"/>
</dbReference>
<dbReference type="AlphaFoldDB" id="A0A642UWE3"/>
<dbReference type="Pfam" id="PF05224">
    <property type="entry name" value="NDT80_PhoG"/>
    <property type="match status" value="1"/>
</dbReference>
<feature type="domain" description="NDT80" evidence="4">
    <location>
        <begin position="2"/>
        <end position="238"/>
    </location>
</feature>
<accession>A0A642UWE3</accession>
<proteinExistence type="predicted"/>
<evidence type="ECO:0000313" key="5">
    <source>
        <dbReference type="EMBL" id="KAA8906968.1"/>
    </source>
</evidence>
<evidence type="ECO:0000256" key="1">
    <source>
        <dbReference type="ARBA" id="ARBA00023125"/>
    </source>
</evidence>
<dbReference type="InterPro" id="IPR024061">
    <property type="entry name" value="NDT80_DNA-bd_dom"/>
</dbReference>
<name>A0A642UWE3_DIURU</name>
<gene>
    <name evidence="5" type="ORF">DIURU_000652</name>
</gene>
<dbReference type="GO" id="GO:0045944">
    <property type="term" value="P:positive regulation of transcription by RNA polymerase II"/>
    <property type="evidence" value="ECO:0007669"/>
    <property type="project" value="TreeGrafter"/>
</dbReference>
<dbReference type="GO" id="GO:0000228">
    <property type="term" value="C:nuclear chromosome"/>
    <property type="evidence" value="ECO:0007669"/>
    <property type="project" value="TreeGrafter"/>
</dbReference>
<feature type="region of interest" description="Disordered" evidence="3">
    <location>
        <begin position="229"/>
        <end position="249"/>
    </location>
</feature>
<dbReference type="InterPro" id="IPR008967">
    <property type="entry name" value="p53-like_TF_DNA-bd_sf"/>
</dbReference>